<evidence type="ECO:0000313" key="4">
    <source>
        <dbReference type="EMBL" id="ESK52832.1"/>
    </source>
</evidence>
<protein>
    <recommendedName>
        <fullName evidence="2">Superoxide dismutase [Cu-Zn]</fullName>
        <ecNumber evidence="2">1.15.1.1</ecNumber>
    </recommendedName>
</protein>
<dbReference type="RefSeq" id="WP_004899175.1">
    <property type="nucleotide sequence ID" value="NZ_BBTI01000003.1"/>
</dbReference>
<organism evidence="4 5">
    <name type="scientific">Acinetobacter brisouii CIP 110357</name>
    <dbReference type="NCBI Taxonomy" id="1341683"/>
    <lineage>
        <taxon>Bacteria</taxon>
        <taxon>Pseudomonadati</taxon>
        <taxon>Pseudomonadota</taxon>
        <taxon>Gammaproteobacteria</taxon>
        <taxon>Moraxellales</taxon>
        <taxon>Moraxellaceae</taxon>
        <taxon>Acinetobacter</taxon>
    </lineage>
</organism>
<dbReference type="AlphaFoldDB" id="V2US72"/>
<dbReference type="EC" id="1.15.1.1" evidence="2"/>
<dbReference type="PATRIC" id="fig|1341683.3.peg.220"/>
<keyword evidence="2" id="KW-0186">Copper</keyword>
<evidence type="ECO:0000259" key="3">
    <source>
        <dbReference type="Pfam" id="PF00080"/>
    </source>
</evidence>
<dbReference type="InterPro" id="IPR024134">
    <property type="entry name" value="SOD_Cu/Zn_/chaperone"/>
</dbReference>
<comment type="similarity">
    <text evidence="1 2">Belongs to the Cu-Zn superoxide dismutase family.</text>
</comment>
<keyword evidence="2" id="KW-0560">Oxidoreductase</keyword>
<comment type="caution">
    <text evidence="4">The sequence shown here is derived from an EMBL/GenBank/DDBJ whole genome shotgun (WGS) entry which is preliminary data.</text>
</comment>
<dbReference type="SUPFAM" id="SSF49329">
    <property type="entry name" value="Cu,Zn superoxide dismutase-like"/>
    <property type="match status" value="1"/>
</dbReference>
<dbReference type="NCBIfam" id="NF007628">
    <property type="entry name" value="PRK10290.1"/>
    <property type="match status" value="1"/>
</dbReference>
<feature type="domain" description="Superoxide dismutase copper/zinc binding" evidence="3">
    <location>
        <begin position="50"/>
        <end position="181"/>
    </location>
</feature>
<dbReference type="Pfam" id="PF00080">
    <property type="entry name" value="Sod_Cu"/>
    <property type="match status" value="1"/>
</dbReference>
<evidence type="ECO:0000313" key="5">
    <source>
        <dbReference type="Proteomes" id="UP000018418"/>
    </source>
</evidence>
<gene>
    <name evidence="4" type="ORF">P255_00224</name>
</gene>
<dbReference type="GO" id="GO:0005507">
    <property type="term" value="F:copper ion binding"/>
    <property type="evidence" value="ECO:0007669"/>
    <property type="project" value="InterPro"/>
</dbReference>
<name>V2US72_9GAMM</name>
<dbReference type="InterPro" id="IPR001424">
    <property type="entry name" value="SOD_Cu_Zn_dom"/>
</dbReference>
<comment type="function">
    <text evidence="2">Destroys radicals which are normally produced within the cells and which are toxic to biological systems.</text>
</comment>
<dbReference type="PROSITE" id="PS00332">
    <property type="entry name" value="SOD_CU_ZN_2"/>
    <property type="match status" value="1"/>
</dbReference>
<keyword evidence="2" id="KW-0862">Zinc</keyword>
<evidence type="ECO:0000256" key="1">
    <source>
        <dbReference type="ARBA" id="ARBA00010457"/>
    </source>
</evidence>
<comment type="catalytic activity">
    <reaction evidence="2">
        <text>2 superoxide + 2 H(+) = H2O2 + O2</text>
        <dbReference type="Rhea" id="RHEA:20696"/>
        <dbReference type="ChEBI" id="CHEBI:15378"/>
        <dbReference type="ChEBI" id="CHEBI:15379"/>
        <dbReference type="ChEBI" id="CHEBI:16240"/>
        <dbReference type="ChEBI" id="CHEBI:18421"/>
        <dbReference type="EC" id="1.15.1.1"/>
    </reaction>
</comment>
<dbReference type="InterPro" id="IPR036423">
    <property type="entry name" value="SOD-like_Cu/Zn_dom_sf"/>
</dbReference>
<dbReference type="OrthoDB" id="5431326at2"/>
<comment type="cofactor">
    <cofactor evidence="2">
        <name>Cu cation</name>
        <dbReference type="ChEBI" id="CHEBI:23378"/>
    </cofactor>
    <text evidence="2">Binds 1 copper ion per subunit.</text>
</comment>
<dbReference type="PROSITE" id="PS00087">
    <property type="entry name" value="SOD_CU_ZN_1"/>
    <property type="match status" value="1"/>
</dbReference>
<accession>V2US72</accession>
<evidence type="ECO:0000256" key="2">
    <source>
        <dbReference type="RuleBase" id="RU000393"/>
    </source>
</evidence>
<proteinExistence type="inferred from homology"/>
<dbReference type="PANTHER" id="PTHR10003">
    <property type="entry name" value="SUPEROXIDE DISMUTASE CU-ZN -RELATED"/>
    <property type="match status" value="1"/>
</dbReference>
<dbReference type="GO" id="GO:0004784">
    <property type="term" value="F:superoxide dismutase activity"/>
    <property type="evidence" value="ECO:0007669"/>
    <property type="project" value="UniProtKB-EC"/>
</dbReference>
<dbReference type="PROSITE" id="PS51257">
    <property type="entry name" value="PROKAR_LIPOPROTEIN"/>
    <property type="match status" value="1"/>
</dbReference>
<comment type="cofactor">
    <cofactor evidence="2">
        <name>Zn(2+)</name>
        <dbReference type="ChEBI" id="CHEBI:29105"/>
    </cofactor>
    <text evidence="2">Binds 1 zinc ion per subunit.</text>
</comment>
<dbReference type="STRING" id="396323.VH98_00710"/>
<dbReference type="InterPro" id="IPR018152">
    <property type="entry name" value="SOD_Cu/Zn_BS"/>
</dbReference>
<keyword evidence="5" id="KW-1185">Reference proteome</keyword>
<dbReference type="Proteomes" id="UP000018418">
    <property type="component" value="Unassembled WGS sequence"/>
</dbReference>
<dbReference type="EMBL" id="AYEU01000002">
    <property type="protein sequence ID" value="ESK52832.1"/>
    <property type="molecule type" value="Genomic_DNA"/>
</dbReference>
<keyword evidence="2" id="KW-0479">Metal-binding</keyword>
<dbReference type="Gene3D" id="2.60.40.200">
    <property type="entry name" value="Superoxide dismutase, copper/zinc binding domain"/>
    <property type="match status" value="1"/>
</dbReference>
<reference evidence="4 5" key="1">
    <citation type="submission" date="2013-10" db="EMBL/GenBank/DDBJ databases">
        <title>The Genome Sequence of Acinetobacter brisouii CIP 110357.</title>
        <authorList>
            <consortium name="The Broad Institute Genomics Platform"/>
            <consortium name="The Broad Institute Genome Sequencing Center for Infectious Disease"/>
            <person name="Cerqueira G."/>
            <person name="Feldgarden M."/>
            <person name="Courvalin P."/>
            <person name="Grillot-Courvalin C."/>
            <person name="Clermont D."/>
            <person name="Rocha E."/>
            <person name="Yoon E.-J."/>
            <person name="Nemec A."/>
            <person name="Young S.K."/>
            <person name="Zeng Q."/>
            <person name="Gargeya S."/>
            <person name="Fitzgerald M."/>
            <person name="Abouelleil A."/>
            <person name="Alvarado L."/>
            <person name="Berlin A.M."/>
            <person name="Chapman S.B."/>
            <person name="Gainer-Dewar J."/>
            <person name="Goldberg J."/>
            <person name="Gnerre S."/>
            <person name="Griggs A."/>
            <person name="Gujja S."/>
            <person name="Hansen M."/>
            <person name="Howarth C."/>
            <person name="Imamovic A."/>
            <person name="Ireland A."/>
            <person name="Larimer J."/>
            <person name="McCowan C."/>
            <person name="Murphy C."/>
            <person name="Pearson M."/>
            <person name="Poon T.W."/>
            <person name="Priest M."/>
            <person name="Roberts A."/>
            <person name="Saif S."/>
            <person name="Shea T."/>
            <person name="Sykes S."/>
            <person name="Wortman J."/>
            <person name="Nusbaum C."/>
            <person name="Birren B."/>
        </authorList>
    </citation>
    <scope>NUCLEOTIDE SEQUENCE [LARGE SCALE GENOMIC DNA]</scope>
    <source>
        <strain evidence="4 5">CIP 110357</strain>
    </source>
</reference>
<sequence>MRHFIQLTGLCLLGSMLLTGCQSWSHSKHTSQQQVTMNAVTAQGIAEKIGTVTLQDSAQGLVITTHLSKLPSGMHGFHVHEKGSCDPAMKDGKMAAALAAGAHFNPQQVAHHGTPLTGHLGDLPVLQVDANGNANQKLLAPRLKLSDVHGLAIMVHAGGDNYSDSPKPFGGGGERIACGLIP</sequence>
<dbReference type="HOGENOM" id="CLU_056632_7_1_6"/>